<sequence length="55" mass="6021">MQFVNILLIGKPEHILLDTNPNTARVAVSADMLRGFDKECMLAALSGVGVRIRPK</sequence>
<protein>
    <submittedName>
        <fullName evidence="1">Uncharacterized protein</fullName>
    </submittedName>
</protein>
<evidence type="ECO:0000313" key="2">
    <source>
        <dbReference type="Proteomes" id="UP000612362"/>
    </source>
</evidence>
<proteinExistence type="predicted"/>
<gene>
    <name evidence="1" type="ORF">KSX_50250</name>
</gene>
<dbReference type="Proteomes" id="UP000612362">
    <property type="component" value="Unassembled WGS sequence"/>
</dbReference>
<dbReference type="AlphaFoldDB" id="A0A8J3HZ24"/>
<comment type="caution">
    <text evidence="1">The sequence shown here is derived from an EMBL/GenBank/DDBJ whole genome shotgun (WGS) entry which is preliminary data.</text>
</comment>
<accession>A0A8J3HZ24</accession>
<evidence type="ECO:0000313" key="1">
    <source>
        <dbReference type="EMBL" id="GHO46862.1"/>
    </source>
</evidence>
<reference evidence="1" key="1">
    <citation type="submission" date="2020-10" db="EMBL/GenBank/DDBJ databases">
        <title>Taxonomic study of unclassified bacteria belonging to the class Ktedonobacteria.</title>
        <authorList>
            <person name="Yabe S."/>
            <person name="Wang C.M."/>
            <person name="Zheng Y."/>
            <person name="Sakai Y."/>
            <person name="Cavaletti L."/>
            <person name="Monciardini P."/>
            <person name="Donadio S."/>
        </authorList>
    </citation>
    <scope>NUCLEOTIDE SEQUENCE</scope>
    <source>
        <strain evidence="1">SOSP1-1</strain>
    </source>
</reference>
<organism evidence="1 2">
    <name type="scientific">Ktedonospora formicarum</name>
    <dbReference type="NCBI Taxonomy" id="2778364"/>
    <lineage>
        <taxon>Bacteria</taxon>
        <taxon>Bacillati</taxon>
        <taxon>Chloroflexota</taxon>
        <taxon>Ktedonobacteria</taxon>
        <taxon>Ktedonobacterales</taxon>
        <taxon>Ktedonobacteraceae</taxon>
        <taxon>Ktedonospora</taxon>
    </lineage>
</organism>
<keyword evidence="2" id="KW-1185">Reference proteome</keyword>
<dbReference type="EMBL" id="BNJF01000002">
    <property type="protein sequence ID" value="GHO46862.1"/>
    <property type="molecule type" value="Genomic_DNA"/>
</dbReference>
<name>A0A8J3HZ24_9CHLR</name>